<dbReference type="PANTHER" id="PTHR43248:SF2">
    <property type="entry name" value="PROLYL AMINOPEPTIDASE"/>
    <property type="match status" value="1"/>
</dbReference>
<evidence type="ECO:0000256" key="1">
    <source>
        <dbReference type="ARBA" id="ARBA00010088"/>
    </source>
</evidence>
<dbReference type="STRING" id="984485.A0A1E4RF74"/>
<dbReference type="PANTHER" id="PTHR43248">
    <property type="entry name" value="2-SUCCINYL-6-HYDROXY-2,4-CYCLOHEXADIENE-1-CARBOXYLATE SYNTHASE"/>
    <property type="match status" value="1"/>
</dbReference>
<evidence type="ECO:0000313" key="4">
    <source>
        <dbReference type="EMBL" id="ODV65893.1"/>
    </source>
</evidence>
<evidence type="ECO:0000256" key="2">
    <source>
        <dbReference type="ARBA" id="ARBA00022801"/>
    </source>
</evidence>
<proteinExistence type="inferred from homology"/>
<comment type="similarity">
    <text evidence="1">Belongs to the peptidase S33 family.</text>
</comment>
<dbReference type="PRINTS" id="PR00793">
    <property type="entry name" value="PROAMNOPTASE"/>
</dbReference>
<gene>
    <name evidence="4" type="ORF">HYPBUDRAFT_141823</name>
</gene>
<dbReference type="Pfam" id="PF00561">
    <property type="entry name" value="Abhydrolase_1"/>
    <property type="match status" value="1"/>
</dbReference>
<dbReference type="SUPFAM" id="SSF53474">
    <property type="entry name" value="alpha/beta-Hydrolases"/>
    <property type="match status" value="1"/>
</dbReference>
<dbReference type="GO" id="GO:0008233">
    <property type="term" value="F:peptidase activity"/>
    <property type="evidence" value="ECO:0007669"/>
    <property type="project" value="InterPro"/>
</dbReference>
<evidence type="ECO:0000313" key="5">
    <source>
        <dbReference type="Proteomes" id="UP000095085"/>
    </source>
</evidence>
<dbReference type="RefSeq" id="XP_020074960.1">
    <property type="nucleotide sequence ID" value="XM_020219796.1"/>
</dbReference>
<dbReference type="AlphaFoldDB" id="A0A1E4RF74"/>
<dbReference type="Proteomes" id="UP000095085">
    <property type="component" value="Unassembled WGS sequence"/>
</dbReference>
<evidence type="ECO:0000259" key="3">
    <source>
        <dbReference type="Pfam" id="PF00561"/>
    </source>
</evidence>
<keyword evidence="2 4" id="KW-0378">Hydrolase</keyword>
<dbReference type="InterPro" id="IPR000073">
    <property type="entry name" value="AB_hydrolase_1"/>
</dbReference>
<dbReference type="GeneID" id="30994346"/>
<organism evidence="4 5">
    <name type="scientific">Hyphopichia burtonii NRRL Y-1933</name>
    <dbReference type="NCBI Taxonomy" id="984485"/>
    <lineage>
        <taxon>Eukaryota</taxon>
        <taxon>Fungi</taxon>
        <taxon>Dikarya</taxon>
        <taxon>Ascomycota</taxon>
        <taxon>Saccharomycotina</taxon>
        <taxon>Pichiomycetes</taxon>
        <taxon>Debaryomycetaceae</taxon>
        <taxon>Hyphopichia</taxon>
    </lineage>
</organism>
<name>A0A1E4RF74_9ASCO</name>
<protein>
    <submittedName>
        <fullName evidence="4">Alpha/beta-hydrolase</fullName>
    </submittedName>
</protein>
<dbReference type="GO" id="GO:0006508">
    <property type="term" value="P:proteolysis"/>
    <property type="evidence" value="ECO:0007669"/>
    <property type="project" value="InterPro"/>
</dbReference>
<accession>A0A1E4RF74</accession>
<dbReference type="Gene3D" id="3.40.50.1820">
    <property type="entry name" value="alpha/beta hydrolase"/>
    <property type="match status" value="1"/>
</dbReference>
<dbReference type="OrthoDB" id="1898734at2759"/>
<sequence>MTNGYEVLDVFRIKDLLNQRLSFKVPLNYFDNGDSSEITVVANLTQTYKKELHSDSQKLAQEAILPKESRVICYVQGGPGFPCTAPLSKSSYTQVLLEKGFQILYLDQRGTGYSTPLDGETFETLVPAEEEETEEEHTNRQLKYILNFRADSIVEDLESIRKILLGKDGKVSLLGQSFGGFCSFTYMSKHPESLREVAVTGGVPPINRIADDVYTATYERTKERNVHYYDKYPQDIAKVKNILKYLYSHKVVLPDGGNLSVERFQQLGIMFGFQGGTDDLHQVVLKFDFDVTLLGKPTYTTLSTIQASYSFDTNILYALFQEAIYCDGNNKTSAQASTNWSADRLRYSSSNTQFVYSEELVNSEKPIYLTGEMVYKSMFDDYSVLRKFKKLAFALHSYKDWSSLYDVPVLSSLSWEKLPIVSATYVYDQYVDFNVTMKVKEEVFKGNGNLKQYITSEFFHNGIRADSEKVLGSLLSLIENGDID</sequence>
<dbReference type="InterPro" id="IPR051601">
    <property type="entry name" value="Serine_prot/Carboxylest_S33"/>
</dbReference>
<dbReference type="InterPro" id="IPR002410">
    <property type="entry name" value="Peptidase_S33"/>
</dbReference>
<reference evidence="5" key="1">
    <citation type="submission" date="2016-05" db="EMBL/GenBank/DDBJ databases">
        <title>Comparative genomics of biotechnologically important yeasts.</title>
        <authorList>
            <consortium name="DOE Joint Genome Institute"/>
            <person name="Riley R."/>
            <person name="Haridas S."/>
            <person name="Wolfe K.H."/>
            <person name="Lopes M.R."/>
            <person name="Hittinger C.T."/>
            <person name="Goker M."/>
            <person name="Salamov A."/>
            <person name="Wisecaver J."/>
            <person name="Long T.M."/>
            <person name="Aerts A.L."/>
            <person name="Barry K."/>
            <person name="Choi C."/>
            <person name="Clum A."/>
            <person name="Coughlan A.Y."/>
            <person name="Deshpande S."/>
            <person name="Douglass A.P."/>
            <person name="Hanson S.J."/>
            <person name="Klenk H.-P."/>
            <person name="Labutti K."/>
            <person name="Lapidus A."/>
            <person name="Lindquist E."/>
            <person name="Lipzen A."/>
            <person name="Meier-Kolthoff J.P."/>
            <person name="Ohm R.A."/>
            <person name="Otillar R.P."/>
            <person name="Pangilinan J."/>
            <person name="Peng Y."/>
            <person name="Rokas A."/>
            <person name="Rosa C.A."/>
            <person name="Scheuner C."/>
            <person name="Sibirny A.A."/>
            <person name="Slot J.C."/>
            <person name="Stielow J.B."/>
            <person name="Sun H."/>
            <person name="Kurtzman C.P."/>
            <person name="Blackwell M."/>
            <person name="Grigoriev I.V."/>
            <person name="Jeffries T.W."/>
        </authorList>
    </citation>
    <scope>NUCLEOTIDE SEQUENCE [LARGE SCALE GENOMIC DNA]</scope>
    <source>
        <strain evidence="5">NRRL Y-1933</strain>
    </source>
</reference>
<feature type="domain" description="AB hydrolase-1" evidence="3">
    <location>
        <begin position="72"/>
        <end position="224"/>
    </location>
</feature>
<keyword evidence="5" id="KW-1185">Reference proteome</keyword>
<dbReference type="InterPro" id="IPR029058">
    <property type="entry name" value="AB_hydrolase_fold"/>
</dbReference>
<dbReference type="EMBL" id="KV454543">
    <property type="protein sequence ID" value="ODV65893.1"/>
    <property type="molecule type" value="Genomic_DNA"/>
</dbReference>